<comment type="caution">
    <text evidence="2">The sequence shown here is derived from an EMBL/GenBank/DDBJ whole genome shotgun (WGS) entry which is preliminary data.</text>
</comment>
<evidence type="ECO:0000313" key="3">
    <source>
        <dbReference type="Proteomes" id="UP000005801"/>
    </source>
</evidence>
<keyword evidence="3" id="KW-1185">Reference proteome</keyword>
<organism evidence="2 3">
    <name type="scientific">Plesiocystis pacifica SIR-1</name>
    <dbReference type="NCBI Taxonomy" id="391625"/>
    <lineage>
        <taxon>Bacteria</taxon>
        <taxon>Pseudomonadati</taxon>
        <taxon>Myxococcota</taxon>
        <taxon>Polyangia</taxon>
        <taxon>Nannocystales</taxon>
        <taxon>Nannocystaceae</taxon>
        <taxon>Plesiocystis</taxon>
    </lineage>
</organism>
<dbReference type="eggNOG" id="COG3391">
    <property type="taxonomic scope" value="Bacteria"/>
</dbReference>
<dbReference type="PANTHER" id="PTHR33227:SF48">
    <property type="entry name" value="STIGMA-SPECIFIC STIG1-LIKE PROTEIN 4"/>
    <property type="match status" value="1"/>
</dbReference>
<accession>A6FZF2</accession>
<gene>
    <name evidence="2" type="ORF">PPSIR1_25691</name>
</gene>
<evidence type="ECO:0000256" key="1">
    <source>
        <dbReference type="ARBA" id="ARBA00022729"/>
    </source>
</evidence>
<dbReference type="EMBL" id="ABCS01000006">
    <property type="protein sequence ID" value="EDM81036.1"/>
    <property type="molecule type" value="Genomic_DNA"/>
</dbReference>
<dbReference type="RefSeq" id="WP_006969851.1">
    <property type="nucleotide sequence ID" value="NZ_ABCS01000006.1"/>
</dbReference>
<keyword evidence="1" id="KW-0732">Signal</keyword>
<dbReference type="AlphaFoldDB" id="A6FZF2"/>
<dbReference type="Proteomes" id="UP000005801">
    <property type="component" value="Unassembled WGS sequence"/>
</dbReference>
<sequence length="224" mass="23723">MPSLLALVASGCLVEYSLPEAVDGGDEADELGEPCDQPFDVCADECVDLRVDEQNCGACGLECELGETCEASVCEPICPDDCDPVTEQCFEGGCECREGLDACEGECVQLETDRAHCGACGEACEEGEACIGGECLAEACEAPFEECGEACTLIELDPFHCGECDWTCLSDELCVDGLCRPFELLESCNTCPCEADCDAELGYLCCTSELLDDDVCVLANACPR</sequence>
<reference evidence="2 3" key="1">
    <citation type="submission" date="2007-06" db="EMBL/GenBank/DDBJ databases">
        <authorList>
            <person name="Shimkets L."/>
            <person name="Ferriera S."/>
            <person name="Johnson J."/>
            <person name="Kravitz S."/>
            <person name="Beeson K."/>
            <person name="Sutton G."/>
            <person name="Rogers Y.-H."/>
            <person name="Friedman R."/>
            <person name="Frazier M."/>
            <person name="Venter J.C."/>
        </authorList>
    </citation>
    <scope>NUCLEOTIDE SEQUENCE [LARGE SCALE GENOMIC DNA]</scope>
    <source>
        <strain evidence="2 3">SIR-1</strain>
    </source>
</reference>
<dbReference type="InterPro" id="IPR006969">
    <property type="entry name" value="Stig-like"/>
</dbReference>
<name>A6FZF2_9BACT</name>
<evidence type="ECO:0000313" key="2">
    <source>
        <dbReference type="EMBL" id="EDM81036.1"/>
    </source>
</evidence>
<dbReference type="PANTHER" id="PTHR33227">
    <property type="entry name" value="STIGMA-SPECIFIC STIG1-LIKE PROTEIN 3"/>
    <property type="match status" value="1"/>
</dbReference>
<protein>
    <submittedName>
        <fullName evidence="2">Uncharacterized protein</fullName>
    </submittedName>
</protein>
<proteinExistence type="predicted"/>
<dbReference type="Pfam" id="PF04885">
    <property type="entry name" value="Stig1"/>
    <property type="match status" value="2"/>
</dbReference>
<dbReference type="STRING" id="391625.PPSIR1_25691"/>